<dbReference type="PANTHER" id="PTHR23502">
    <property type="entry name" value="MAJOR FACILITATOR SUPERFAMILY"/>
    <property type="match status" value="1"/>
</dbReference>
<dbReference type="CDD" id="cd17323">
    <property type="entry name" value="MFS_Tpo1_MDR_like"/>
    <property type="match status" value="1"/>
</dbReference>
<dbReference type="Pfam" id="PF07690">
    <property type="entry name" value="MFS_1"/>
    <property type="match status" value="1"/>
</dbReference>
<feature type="transmembrane region" description="Helical" evidence="7">
    <location>
        <begin position="365"/>
        <end position="388"/>
    </location>
</feature>
<evidence type="ECO:0000256" key="6">
    <source>
        <dbReference type="SAM" id="MobiDB-lite"/>
    </source>
</evidence>
<feature type="compositionally biased region" description="Basic and acidic residues" evidence="6">
    <location>
        <begin position="48"/>
        <end position="62"/>
    </location>
</feature>
<feature type="transmembrane region" description="Helical" evidence="7">
    <location>
        <begin position="228"/>
        <end position="247"/>
    </location>
</feature>
<feature type="region of interest" description="Disordered" evidence="6">
    <location>
        <begin position="1"/>
        <end position="68"/>
    </location>
</feature>
<feature type="transmembrane region" description="Helical" evidence="7">
    <location>
        <begin position="480"/>
        <end position="502"/>
    </location>
</feature>
<dbReference type="GO" id="GO:0015203">
    <property type="term" value="F:polyamine transmembrane transporter activity"/>
    <property type="evidence" value="ECO:0007669"/>
    <property type="project" value="TreeGrafter"/>
</dbReference>
<evidence type="ECO:0000256" key="4">
    <source>
        <dbReference type="ARBA" id="ARBA00022989"/>
    </source>
</evidence>
<proteinExistence type="predicted"/>
<dbReference type="InterPro" id="IPR020846">
    <property type="entry name" value="MFS_dom"/>
</dbReference>
<dbReference type="RefSeq" id="XP_040732054.1">
    <property type="nucleotide sequence ID" value="XM_040875819.1"/>
</dbReference>
<organism evidence="9 10">
    <name type="scientific">Talaromyces amestolkiae</name>
    <dbReference type="NCBI Taxonomy" id="1196081"/>
    <lineage>
        <taxon>Eukaryota</taxon>
        <taxon>Fungi</taxon>
        <taxon>Dikarya</taxon>
        <taxon>Ascomycota</taxon>
        <taxon>Pezizomycotina</taxon>
        <taxon>Eurotiomycetes</taxon>
        <taxon>Eurotiomycetidae</taxon>
        <taxon>Eurotiales</taxon>
        <taxon>Trichocomaceae</taxon>
        <taxon>Talaromyces</taxon>
        <taxon>Talaromyces sect. Talaromyces</taxon>
    </lineage>
</organism>
<evidence type="ECO:0000256" key="1">
    <source>
        <dbReference type="ARBA" id="ARBA00004141"/>
    </source>
</evidence>
<accession>A0A364KVG4</accession>
<evidence type="ECO:0000256" key="3">
    <source>
        <dbReference type="ARBA" id="ARBA00022692"/>
    </source>
</evidence>
<evidence type="ECO:0000256" key="7">
    <source>
        <dbReference type="SAM" id="Phobius"/>
    </source>
</evidence>
<dbReference type="GeneID" id="63792766"/>
<dbReference type="InterPro" id="IPR011701">
    <property type="entry name" value="MFS"/>
</dbReference>
<dbReference type="InterPro" id="IPR036259">
    <property type="entry name" value="MFS_trans_sf"/>
</dbReference>
<name>A0A364KVG4_TALAM</name>
<dbReference type="EMBL" id="MIKG01000005">
    <property type="protein sequence ID" value="RAO67538.1"/>
    <property type="molecule type" value="Genomic_DNA"/>
</dbReference>
<keyword evidence="3 7" id="KW-0812">Transmembrane</keyword>
<keyword evidence="4 7" id="KW-1133">Transmembrane helix</keyword>
<evidence type="ECO:0000256" key="2">
    <source>
        <dbReference type="ARBA" id="ARBA00022448"/>
    </source>
</evidence>
<feature type="transmembrane region" description="Helical" evidence="7">
    <location>
        <begin position="139"/>
        <end position="158"/>
    </location>
</feature>
<dbReference type="SUPFAM" id="SSF103473">
    <property type="entry name" value="MFS general substrate transporter"/>
    <property type="match status" value="1"/>
</dbReference>
<evidence type="ECO:0000313" key="10">
    <source>
        <dbReference type="Proteomes" id="UP000249363"/>
    </source>
</evidence>
<evidence type="ECO:0000259" key="8">
    <source>
        <dbReference type="PROSITE" id="PS50850"/>
    </source>
</evidence>
<comment type="caution">
    <text evidence="9">The sequence shown here is derived from an EMBL/GenBank/DDBJ whole genome shotgun (WGS) entry which is preliminary data.</text>
</comment>
<evidence type="ECO:0000256" key="5">
    <source>
        <dbReference type="ARBA" id="ARBA00023136"/>
    </source>
</evidence>
<dbReference type="AlphaFoldDB" id="A0A364KVG4"/>
<feature type="transmembrane region" description="Helical" evidence="7">
    <location>
        <begin position="419"/>
        <end position="436"/>
    </location>
</feature>
<sequence length="548" mass="60526">MAFPEKLPDDLEHQTSITTCNSDDISTVADTHLGSDLKPNPEKTPSSPDRDAEAGNKSDEPRPVPVPRLKRRGLFGQLTLVPEVENPRAYSRSTKWVLTCTVSLATLIAPMGTSIFYLIEKLKAALREVESDLHTNATVTNLSLAFYLLAMAIFPLWWSNWAEAFGRRTIYLISFALGVVFAVLAAISNSIGMLIAVRLLSGGSSASVQAVGVASISDLWEPRERGRAMGIFFLGPQLGPFLAPIIGGALADRWGWRSTMWFVVILAAAMLLMLFIILPETSTRRETTWRTRVNEKIGERNAPMRTILLLRILLIDPFSALLVLRYPAMFLPMFYIGVVTIYFYIVNISIQNTFASPPYNFSTLIVGLLYIPSSLGYIAGSIIGGRWMDYVMQREARKANRFDDNGRPRVYPEERMKENTWVGALLPVAALLWYGWTAEHGVYWLCPIIANFFTGFGMIIIISVSITMISEFMPGDPRGLAASVFIRNVLGCVGTVVAAPMLSSLGNGWTFTLWALVALASASVIVAITKFGPRWRESMVASGEVAAF</sequence>
<dbReference type="FunFam" id="1.20.1250.20:FF:000172">
    <property type="entry name" value="MFS multidrug resistance transporter"/>
    <property type="match status" value="1"/>
</dbReference>
<feature type="compositionally biased region" description="Polar residues" evidence="6">
    <location>
        <begin position="14"/>
        <end position="29"/>
    </location>
</feature>
<feature type="domain" description="Major facilitator superfamily (MFS) profile" evidence="8">
    <location>
        <begin position="98"/>
        <end position="533"/>
    </location>
</feature>
<feature type="transmembrane region" description="Helical" evidence="7">
    <location>
        <begin position="259"/>
        <end position="278"/>
    </location>
</feature>
<evidence type="ECO:0000313" key="9">
    <source>
        <dbReference type="EMBL" id="RAO67538.1"/>
    </source>
</evidence>
<feature type="transmembrane region" description="Helical" evidence="7">
    <location>
        <begin position="193"/>
        <end position="216"/>
    </location>
</feature>
<dbReference type="STRING" id="1196081.A0A364KVG4"/>
<feature type="transmembrane region" description="Helical" evidence="7">
    <location>
        <begin position="442"/>
        <end position="468"/>
    </location>
</feature>
<dbReference type="Proteomes" id="UP000249363">
    <property type="component" value="Unassembled WGS sequence"/>
</dbReference>
<gene>
    <name evidence="9" type="ORF">BHQ10_003550</name>
</gene>
<keyword evidence="10" id="KW-1185">Reference proteome</keyword>
<dbReference type="PANTHER" id="PTHR23502:SF5">
    <property type="entry name" value="QUINIDINE RESISTANCE PROTEIN 3"/>
    <property type="match status" value="1"/>
</dbReference>
<feature type="transmembrane region" description="Helical" evidence="7">
    <location>
        <begin position="508"/>
        <end position="529"/>
    </location>
</feature>
<comment type="subcellular location">
    <subcellularLocation>
        <location evidence="1">Membrane</location>
        <topology evidence="1">Multi-pass membrane protein</topology>
    </subcellularLocation>
</comment>
<reference evidence="9 10" key="1">
    <citation type="journal article" date="2017" name="Biotechnol. Biofuels">
        <title>Differential beta-glucosidase expression as a function of carbon source availability in Talaromyces amestolkiae: a genomic and proteomic approach.</title>
        <authorList>
            <person name="de Eugenio L.I."/>
            <person name="Mendez-Liter J.A."/>
            <person name="Nieto-Dominguez M."/>
            <person name="Alonso L."/>
            <person name="Gil-Munoz J."/>
            <person name="Barriuso J."/>
            <person name="Prieto A."/>
            <person name="Martinez M.J."/>
        </authorList>
    </citation>
    <scope>NUCLEOTIDE SEQUENCE [LARGE SCALE GENOMIC DNA]</scope>
    <source>
        <strain evidence="9 10">CIB</strain>
    </source>
</reference>
<protein>
    <recommendedName>
        <fullName evidence="8">Major facilitator superfamily (MFS) profile domain-containing protein</fullName>
    </recommendedName>
</protein>
<feature type="compositionally biased region" description="Basic and acidic residues" evidence="6">
    <location>
        <begin position="1"/>
        <end position="13"/>
    </location>
</feature>
<dbReference type="PROSITE" id="PS50850">
    <property type="entry name" value="MFS"/>
    <property type="match status" value="1"/>
</dbReference>
<feature type="transmembrane region" description="Helical" evidence="7">
    <location>
        <begin position="170"/>
        <end position="187"/>
    </location>
</feature>
<feature type="transmembrane region" description="Helical" evidence="7">
    <location>
        <begin position="323"/>
        <end position="345"/>
    </location>
</feature>
<dbReference type="Gene3D" id="1.20.1250.20">
    <property type="entry name" value="MFS general substrate transporter like domains"/>
    <property type="match status" value="1"/>
</dbReference>
<dbReference type="GO" id="GO:0005886">
    <property type="term" value="C:plasma membrane"/>
    <property type="evidence" value="ECO:0007669"/>
    <property type="project" value="TreeGrafter"/>
</dbReference>
<keyword evidence="2" id="KW-0813">Transport</keyword>
<keyword evidence="5 7" id="KW-0472">Membrane</keyword>
<feature type="transmembrane region" description="Helical" evidence="7">
    <location>
        <begin position="96"/>
        <end position="119"/>
    </location>
</feature>
<dbReference type="GO" id="GO:0010509">
    <property type="term" value="P:intracellular polyamine homeostasis"/>
    <property type="evidence" value="ECO:0007669"/>
    <property type="project" value="TreeGrafter"/>
</dbReference>
<dbReference type="OrthoDB" id="3936150at2759"/>